<dbReference type="GO" id="GO:0016887">
    <property type="term" value="F:ATP hydrolysis activity"/>
    <property type="evidence" value="ECO:0007669"/>
    <property type="project" value="InterPro"/>
</dbReference>
<dbReference type="PANTHER" id="PTHR42798">
    <property type="entry name" value="LIPOPROTEIN-RELEASING SYSTEM ATP-BINDING PROTEIN LOLD"/>
    <property type="match status" value="1"/>
</dbReference>
<dbReference type="CDD" id="cd03255">
    <property type="entry name" value="ABC_MJ0796_LolCDE_FtsE"/>
    <property type="match status" value="1"/>
</dbReference>
<proteinExistence type="inferred from homology"/>
<comment type="similarity">
    <text evidence="1">Belongs to the ABC transporter superfamily.</text>
</comment>
<dbReference type="Pfam" id="PF00005">
    <property type="entry name" value="ABC_tran"/>
    <property type="match status" value="1"/>
</dbReference>
<keyword evidence="4 6" id="KW-0067">ATP-binding</keyword>
<dbReference type="GO" id="GO:0005524">
    <property type="term" value="F:ATP binding"/>
    <property type="evidence" value="ECO:0007669"/>
    <property type="project" value="UniProtKB-KW"/>
</dbReference>
<accession>A0A1H3TNM8</accession>
<dbReference type="GO" id="GO:0005886">
    <property type="term" value="C:plasma membrane"/>
    <property type="evidence" value="ECO:0007669"/>
    <property type="project" value="UniProtKB-ARBA"/>
</dbReference>
<dbReference type="PROSITE" id="PS50893">
    <property type="entry name" value="ABC_TRANSPORTER_2"/>
    <property type="match status" value="1"/>
</dbReference>
<dbReference type="PROSITE" id="PS00211">
    <property type="entry name" value="ABC_TRANSPORTER_1"/>
    <property type="match status" value="1"/>
</dbReference>
<evidence type="ECO:0000256" key="1">
    <source>
        <dbReference type="ARBA" id="ARBA00005417"/>
    </source>
</evidence>
<evidence type="ECO:0000313" key="6">
    <source>
        <dbReference type="EMBL" id="SDZ51882.1"/>
    </source>
</evidence>
<dbReference type="AlphaFoldDB" id="A0A1H3TNM8"/>
<dbReference type="Gene3D" id="3.40.50.300">
    <property type="entry name" value="P-loop containing nucleotide triphosphate hydrolases"/>
    <property type="match status" value="1"/>
</dbReference>
<evidence type="ECO:0000256" key="4">
    <source>
        <dbReference type="ARBA" id="ARBA00022840"/>
    </source>
</evidence>
<organism evidence="6 7">
    <name type="scientific">Evansella caseinilytica</name>
    <dbReference type="NCBI Taxonomy" id="1503961"/>
    <lineage>
        <taxon>Bacteria</taxon>
        <taxon>Bacillati</taxon>
        <taxon>Bacillota</taxon>
        <taxon>Bacilli</taxon>
        <taxon>Bacillales</taxon>
        <taxon>Bacillaceae</taxon>
        <taxon>Evansella</taxon>
    </lineage>
</organism>
<sequence>MSVLTLNNVSYKYEGTKKNVLTGISAAFEASKVYAIIGKSGSGKSTLLSLIAGLDVCEKGEILLGGSDLKKIDRDAYRAKSIGVIFQSFNLITNATALENIVLSMNISGVKEKNKQAIAYTLLEKVGIDRETADRKVLKLSGGEQQRVGIARALAHNPDIIIADEPTANLDTDTQNAILGILTELAHKENKCVIIVTHSKEVSSAADEIWGIQKGKIQFVGNGNK</sequence>
<dbReference type="Proteomes" id="UP000198935">
    <property type="component" value="Unassembled WGS sequence"/>
</dbReference>
<dbReference type="OrthoDB" id="9791546at2"/>
<dbReference type="InterPro" id="IPR017871">
    <property type="entry name" value="ABC_transporter-like_CS"/>
</dbReference>
<keyword evidence="7" id="KW-1185">Reference proteome</keyword>
<dbReference type="EMBL" id="FNPI01000015">
    <property type="protein sequence ID" value="SDZ51882.1"/>
    <property type="molecule type" value="Genomic_DNA"/>
</dbReference>
<evidence type="ECO:0000256" key="3">
    <source>
        <dbReference type="ARBA" id="ARBA00022741"/>
    </source>
</evidence>
<keyword evidence="2" id="KW-0813">Transport</keyword>
<evidence type="ECO:0000256" key="2">
    <source>
        <dbReference type="ARBA" id="ARBA00022448"/>
    </source>
</evidence>
<reference evidence="7" key="1">
    <citation type="submission" date="2016-10" db="EMBL/GenBank/DDBJ databases">
        <authorList>
            <person name="Varghese N."/>
            <person name="Submissions S."/>
        </authorList>
    </citation>
    <scope>NUCLEOTIDE SEQUENCE [LARGE SCALE GENOMIC DNA]</scope>
    <source>
        <strain evidence="7">SP</strain>
    </source>
</reference>
<feature type="domain" description="ABC transporter" evidence="5">
    <location>
        <begin position="4"/>
        <end position="225"/>
    </location>
</feature>
<dbReference type="SMART" id="SM00382">
    <property type="entry name" value="AAA"/>
    <property type="match status" value="1"/>
</dbReference>
<protein>
    <submittedName>
        <fullName evidence="6">Putative ABC transport system ATP-binding protein</fullName>
    </submittedName>
</protein>
<name>A0A1H3TNM8_9BACI</name>
<evidence type="ECO:0000259" key="5">
    <source>
        <dbReference type="PROSITE" id="PS50893"/>
    </source>
</evidence>
<gene>
    <name evidence="6" type="ORF">SAMN05421736_115122</name>
</gene>
<dbReference type="PANTHER" id="PTHR42798:SF6">
    <property type="entry name" value="CELL DIVISION ATP-BINDING PROTEIN FTSE"/>
    <property type="match status" value="1"/>
</dbReference>
<dbReference type="FunFam" id="3.40.50.300:FF:000056">
    <property type="entry name" value="Cell division ATP-binding protein FtsE"/>
    <property type="match status" value="1"/>
</dbReference>
<dbReference type="SUPFAM" id="SSF52540">
    <property type="entry name" value="P-loop containing nucleoside triphosphate hydrolases"/>
    <property type="match status" value="1"/>
</dbReference>
<dbReference type="InterPro" id="IPR027417">
    <property type="entry name" value="P-loop_NTPase"/>
</dbReference>
<dbReference type="InterPro" id="IPR003593">
    <property type="entry name" value="AAA+_ATPase"/>
</dbReference>
<evidence type="ECO:0000313" key="7">
    <source>
        <dbReference type="Proteomes" id="UP000198935"/>
    </source>
</evidence>
<keyword evidence="3" id="KW-0547">Nucleotide-binding</keyword>
<dbReference type="STRING" id="1503961.SAMN05421736_115122"/>
<dbReference type="InterPro" id="IPR003439">
    <property type="entry name" value="ABC_transporter-like_ATP-bd"/>
</dbReference>
<dbReference type="InterPro" id="IPR017911">
    <property type="entry name" value="MacB-like_ATP-bd"/>
</dbReference>